<dbReference type="SUPFAM" id="SSF110857">
    <property type="entry name" value="Gamma-glutamyl cyclotransferase-like"/>
    <property type="match status" value="1"/>
</dbReference>
<dbReference type="AlphaFoldDB" id="A0A0Q0WXR9"/>
<name>A0A0Q0WXR9_9FLAO</name>
<evidence type="ECO:0000313" key="3">
    <source>
        <dbReference type="Proteomes" id="UP000050827"/>
    </source>
</evidence>
<dbReference type="Pfam" id="PF06094">
    <property type="entry name" value="GGACT"/>
    <property type="match status" value="1"/>
</dbReference>
<feature type="domain" description="Gamma-glutamylcyclotransferase AIG2-like" evidence="1">
    <location>
        <begin position="5"/>
        <end position="100"/>
    </location>
</feature>
<evidence type="ECO:0000259" key="1">
    <source>
        <dbReference type="Pfam" id="PF06094"/>
    </source>
</evidence>
<organism evidence="2 3">
    <name type="scientific">Flagellimonas eckloniae</name>
    <dbReference type="NCBI Taxonomy" id="346185"/>
    <lineage>
        <taxon>Bacteria</taxon>
        <taxon>Pseudomonadati</taxon>
        <taxon>Bacteroidota</taxon>
        <taxon>Flavobacteriia</taxon>
        <taxon>Flavobacteriales</taxon>
        <taxon>Flavobacteriaceae</taxon>
        <taxon>Flagellimonas</taxon>
    </lineage>
</organism>
<dbReference type="Gene3D" id="3.10.490.10">
    <property type="entry name" value="Gamma-glutamyl cyclotransferase-like"/>
    <property type="match status" value="1"/>
</dbReference>
<evidence type="ECO:0000313" key="2">
    <source>
        <dbReference type="EMBL" id="KQC30289.1"/>
    </source>
</evidence>
<dbReference type="Proteomes" id="UP000050827">
    <property type="component" value="Unassembled WGS sequence"/>
</dbReference>
<dbReference type="OrthoDB" id="9798388at2"/>
<dbReference type="InterPro" id="IPR036568">
    <property type="entry name" value="GGCT-like_sf"/>
</dbReference>
<accession>A0A0Q0WXR9</accession>
<dbReference type="STRING" id="346185.AAY42_10685"/>
<dbReference type="InterPro" id="IPR009288">
    <property type="entry name" value="AIG2-like_dom"/>
</dbReference>
<gene>
    <name evidence="2" type="ORF">AAY42_10685</name>
</gene>
<keyword evidence="3" id="KW-1185">Reference proteome</keyword>
<reference evidence="2 3" key="1">
    <citation type="submission" date="2015-04" db="EMBL/GenBank/DDBJ databases">
        <title>Complete genome of flavobacterium.</title>
        <authorList>
            <person name="Kwon Y.M."/>
            <person name="Kim S.-J."/>
        </authorList>
    </citation>
    <scope>NUCLEOTIDE SEQUENCE [LARGE SCALE GENOMIC DNA]</scope>
    <source>
        <strain evidence="2 3">DK169</strain>
    </source>
</reference>
<sequence length="103" mass="12075">MLEYLFTYGTLQDLYVQQSIFGRILDGKIDFLSGFKRLDNAVYEKYPLVVQTQDPEHMVQGKVFEVTTLDLQKADAYETDAYRRKKVKLESGIEAWLYIENSH</sequence>
<dbReference type="EMBL" id="LCTZ01000002">
    <property type="protein sequence ID" value="KQC30289.1"/>
    <property type="molecule type" value="Genomic_DNA"/>
</dbReference>
<protein>
    <recommendedName>
        <fullName evidence="1">Gamma-glutamylcyclotransferase AIG2-like domain-containing protein</fullName>
    </recommendedName>
</protein>
<comment type="caution">
    <text evidence="2">The sequence shown here is derived from an EMBL/GenBank/DDBJ whole genome shotgun (WGS) entry which is preliminary data.</text>
</comment>
<dbReference type="CDD" id="cd06661">
    <property type="entry name" value="GGCT_like"/>
    <property type="match status" value="1"/>
</dbReference>
<dbReference type="InterPro" id="IPR013024">
    <property type="entry name" value="GGCT-like"/>
</dbReference>
<proteinExistence type="predicted"/>